<accession>A0ABD1E0U5</accession>
<evidence type="ECO:0000313" key="2">
    <source>
        <dbReference type="Proteomes" id="UP001566132"/>
    </source>
</evidence>
<comment type="caution">
    <text evidence="1">The sequence shown here is derived from an EMBL/GenBank/DDBJ whole genome shotgun (WGS) entry which is preliminary data.</text>
</comment>
<dbReference type="EMBL" id="JBDJPC010000015">
    <property type="protein sequence ID" value="KAL1488189.1"/>
    <property type="molecule type" value="Genomic_DNA"/>
</dbReference>
<sequence length="139" mass="15265">MQEIQKSRKRSANFSTKEEACLVGLAKCWLNIANEFNATVGGDIHHTAEVLKKNMIILKIRQKKHADEKCYMRGTRGGPTKITKFDPIESEVIEILGPHVEGLLSEFGGDANNVTDSIQASGTDNDILLQVVQNGSPCI</sequence>
<protein>
    <submittedName>
        <fullName evidence="1">Uncharacterized protein</fullName>
    </submittedName>
</protein>
<gene>
    <name evidence="1" type="ORF">ABEB36_015146</name>
</gene>
<organism evidence="1 2">
    <name type="scientific">Hypothenemus hampei</name>
    <name type="common">Coffee berry borer</name>
    <dbReference type="NCBI Taxonomy" id="57062"/>
    <lineage>
        <taxon>Eukaryota</taxon>
        <taxon>Metazoa</taxon>
        <taxon>Ecdysozoa</taxon>
        <taxon>Arthropoda</taxon>
        <taxon>Hexapoda</taxon>
        <taxon>Insecta</taxon>
        <taxon>Pterygota</taxon>
        <taxon>Neoptera</taxon>
        <taxon>Endopterygota</taxon>
        <taxon>Coleoptera</taxon>
        <taxon>Polyphaga</taxon>
        <taxon>Cucujiformia</taxon>
        <taxon>Curculionidae</taxon>
        <taxon>Scolytinae</taxon>
        <taxon>Hypothenemus</taxon>
    </lineage>
</organism>
<reference evidence="1 2" key="1">
    <citation type="submission" date="2024-05" db="EMBL/GenBank/DDBJ databases">
        <title>Genetic variation in Jamaican populations of the coffee berry borer (Hypothenemus hampei).</title>
        <authorList>
            <person name="Errbii M."/>
            <person name="Myrie A."/>
        </authorList>
    </citation>
    <scope>NUCLEOTIDE SEQUENCE [LARGE SCALE GENOMIC DNA]</scope>
    <source>
        <strain evidence="1">JA-Hopewell-2020-01-JO</strain>
        <tissue evidence="1">Whole body</tissue>
    </source>
</reference>
<name>A0ABD1E0U5_HYPHA</name>
<keyword evidence="2" id="KW-1185">Reference proteome</keyword>
<evidence type="ECO:0000313" key="1">
    <source>
        <dbReference type="EMBL" id="KAL1488189.1"/>
    </source>
</evidence>
<proteinExistence type="predicted"/>
<dbReference type="AlphaFoldDB" id="A0ABD1E0U5"/>
<dbReference type="Proteomes" id="UP001566132">
    <property type="component" value="Unassembled WGS sequence"/>
</dbReference>